<comment type="caution">
    <text evidence="2">The sequence shown here is derived from an EMBL/GenBank/DDBJ whole genome shotgun (WGS) entry which is preliminary data.</text>
</comment>
<dbReference type="Proteomes" id="UP000035900">
    <property type="component" value="Unassembled WGS sequence"/>
</dbReference>
<sequence>MSVSSLEKYLPENALPFLRKWFGEYYIHIKITRGRNSKLGDYRKMPDKSHQITINSTLQPQLFFFVLTHELAHLIAFEQFGRKIFPHGAEWKHTFREMLLESISVYAEDLKPMILKFSRSPKANFMASPELVKYFHIEDFHDESSYIEDLNIGDRFLYRKHTYIIQEKRKINYLCKNLDTGKIYIFKPLARVEKLN</sequence>
<dbReference type="Pfam" id="PF10263">
    <property type="entry name" value="SprT-like"/>
    <property type="match status" value="1"/>
</dbReference>
<dbReference type="PATRIC" id="fig|1304281.5.peg.1586"/>
<evidence type="ECO:0000259" key="1">
    <source>
        <dbReference type="Pfam" id="PF10263"/>
    </source>
</evidence>
<gene>
    <name evidence="2" type="ORF">ACM44_07410</name>
</gene>
<organism evidence="2 3">
    <name type="scientific">Chryseobacterium koreense CCUG 49689</name>
    <dbReference type="NCBI Taxonomy" id="1304281"/>
    <lineage>
        <taxon>Bacteria</taxon>
        <taxon>Pseudomonadati</taxon>
        <taxon>Bacteroidota</taxon>
        <taxon>Flavobacteriia</taxon>
        <taxon>Flavobacteriales</taxon>
        <taxon>Weeksellaceae</taxon>
        <taxon>Chryseobacterium group</taxon>
        <taxon>Chryseobacterium</taxon>
    </lineage>
</organism>
<protein>
    <submittedName>
        <fullName evidence="2">Transcription elongation protein SprT</fullName>
    </submittedName>
</protein>
<name>A0A0J7IZJ3_9FLAO</name>
<dbReference type="STRING" id="1304281.ACM44_07410"/>
<proteinExistence type="predicted"/>
<evidence type="ECO:0000313" key="2">
    <source>
        <dbReference type="EMBL" id="KMQ71437.1"/>
    </source>
</evidence>
<dbReference type="AlphaFoldDB" id="A0A0J7IZJ3"/>
<keyword evidence="3" id="KW-1185">Reference proteome</keyword>
<dbReference type="EMBL" id="LFNG01000008">
    <property type="protein sequence ID" value="KMQ71437.1"/>
    <property type="molecule type" value="Genomic_DNA"/>
</dbReference>
<dbReference type="OrthoDB" id="267364at2"/>
<feature type="domain" description="SprT-like" evidence="1">
    <location>
        <begin position="44"/>
        <end position="98"/>
    </location>
</feature>
<accession>A0A0J7IZJ3</accession>
<reference evidence="2 3" key="1">
    <citation type="journal article" date="2004" name="Int. J. Syst. Evol. Microbiol.">
        <title>Kaistella koreensis gen. nov., sp. nov., a novel member of the Chryseobacterium-Bergeyella-Riemerella branch.</title>
        <authorList>
            <person name="Kim M.K."/>
            <person name="Im W.T."/>
            <person name="Shin Y.K."/>
            <person name="Lim J.H."/>
            <person name="Kim S.H."/>
            <person name="Lee B.C."/>
            <person name="Park M.Y."/>
            <person name="Lee K.Y."/>
            <person name="Lee S.T."/>
        </authorList>
    </citation>
    <scope>NUCLEOTIDE SEQUENCE [LARGE SCALE GENOMIC DNA]</scope>
    <source>
        <strain evidence="2 3">CCUG 49689</strain>
    </source>
</reference>
<evidence type="ECO:0000313" key="3">
    <source>
        <dbReference type="Proteomes" id="UP000035900"/>
    </source>
</evidence>
<dbReference type="InterPro" id="IPR006640">
    <property type="entry name" value="SprT-like_domain"/>
</dbReference>
<dbReference type="GO" id="GO:0006950">
    <property type="term" value="P:response to stress"/>
    <property type="evidence" value="ECO:0007669"/>
    <property type="project" value="UniProtKB-ARBA"/>
</dbReference>
<dbReference type="RefSeq" id="WP_083993668.1">
    <property type="nucleotide sequence ID" value="NZ_LFNG01000008.1"/>
</dbReference>